<proteinExistence type="predicted"/>
<keyword evidence="1" id="KW-0812">Transmembrane</keyword>
<keyword evidence="3" id="KW-1185">Reference proteome</keyword>
<evidence type="ECO:0000313" key="3">
    <source>
        <dbReference type="Proteomes" id="UP000001660"/>
    </source>
</evidence>
<dbReference type="PROSITE" id="PS51257">
    <property type="entry name" value="PROKAR_LIPOPROTEIN"/>
    <property type="match status" value="1"/>
</dbReference>
<evidence type="ECO:0000313" key="2">
    <source>
        <dbReference type="EMBL" id="CBK43267.1"/>
    </source>
</evidence>
<keyword evidence="1" id="KW-0472">Membrane</keyword>
<dbReference type="Proteomes" id="UP000001660">
    <property type="component" value="Chromosome"/>
</dbReference>
<accession>D8PJ30</accession>
<gene>
    <name evidence="2" type="ORF">NIDE3584</name>
</gene>
<feature type="transmembrane region" description="Helical" evidence="1">
    <location>
        <begin position="60"/>
        <end position="78"/>
    </location>
</feature>
<reference evidence="2 3" key="1">
    <citation type="journal article" date="2010" name="Proc. Natl. Acad. Sci. U.S.A.">
        <title>A Nitrospira metagenome illuminates the physiology and evolution of globally important nitrite-oxidizing bacteria.</title>
        <authorList>
            <person name="Lucker S."/>
            <person name="Wagner M."/>
            <person name="Maixner F."/>
            <person name="Pelletier E."/>
            <person name="Koch H."/>
            <person name="Vacherie B."/>
            <person name="Rattei T."/>
            <person name="Sinninghe Damste J."/>
            <person name="Spieck E."/>
            <person name="Le Paslier D."/>
            <person name="Daims H."/>
        </authorList>
    </citation>
    <scope>NUCLEOTIDE SEQUENCE [LARGE SCALE GENOMIC DNA]</scope>
</reference>
<dbReference type="KEGG" id="nde:NIDE3584"/>
<evidence type="ECO:0000256" key="1">
    <source>
        <dbReference type="SAM" id="Phobius"/>
    </source>
</evidence>
<name>D8PJ30_9BACT</name>
<keyword evidence="1" id="KW-1133">Transmembrane helix</keyword>
<sequence length="120" mass="12516">MVQPHSRRPRRLSRITLCVVLLVLGCQSALSVRTAAAAGSGSEAIQGLGSYFLTLPYGGIKMAVAVLGAVAGGMGFIFTGGDKVTAEKIWSPALGGEYVVTPAHLRGEKDLHFFGNTPSK</sequence>
<dbReference type="HOGENOM" id="CLU_2045422_0_0_0"/>
<dbReference type="EMBL" id="FP929003">
    <property type="protein sequence ID" value="CBK43267.1"/>
    <property type="molecule type" value="Genomic_DNA"/>
</dbReference>
<protein>
    <recommendedName>
        <fullName evidence="4">Lipoprotein</fullName>
    </recommendedName>
</protein>
<dbReference type="STRING" id="330214.NIDE3584"/>
<dbReference type="AlphaFoldDB" id="D8PJ30"/>
<evidence type="ECO:0008006" key="4">
    <source>
        <dbReference type="Google" id="ProtNLM"/>
    </source>
</evidence>
<organism evidence="2 3">
    <name type="scientific">Nitrospira defluvii</name>
    <dbReference type="NCBI Taxonomy" id="330214"/>
    <lineage>
        <taxon>Bacteria</taxon>
        <taxon>Pseudomonadati</taxon>
        <taxon>Nitrospirota</taxon>
        <taxon>Nitrospiria</taxon>
        <taxon>Nitrospirales</taxon>
        <taxon>Nitrospiraceae</taxon>
        <taxon>Nitrospira</taxon>
    </lineage>
</organism>
<dbReference type="eggNOG" id="ENOG502ZWWE">
    <property type="taxonomic scope" value="Bacteria"/>
</dbReference>